<evidence type="ECO:0000313" key="3">
    <source>
        <dbReference type="Proteomes" id="UP000593818"/>
    </source>
</evidence>
<feature type="region of interest" description="Disordered" evidence="1">
    <location>
        <begin position="63"/>
        <end position="117"/>
    </location>
</feature>
<feature type="compositionally biased region" description="Acidic residues" evidence="1">
    <location>
        <begin position="90"/>
        <end position="117"/>
    </location>
</feature>
<gene>
    <name evidence="2" type="ORF">INP59_14395</name>
</gene>
<keyword evidence="3" id="KW-1185">Reference proteome</keyword>
<reference evidence="2 3" key="1">
    <citation type="submission" date="2020-10" db="EMBL/GenBank/DDBJ databases">
        <title>Whole genome sequence of oil-degrading bacteria Rhodococcus pyridinivorans strain 5Ap.</title>
        <authorList>
            <person name="Akhremchuk A.E."/>
            <person name="Valentovich L.N."/>
            <person name="Charniauskaya M.I."/>
            <person name="Bukliarevich H.A."/>
            <person name="Titok M.A."/>
        </authorList>
    </citation>
    <scope>NUCLEOTIDE SEQUENCE [LARGE SCALE GENOMIC DNA]</scope>
    <source>
        <strain evidence="2 3">5Ap</strain>
    </source>
</reference>
<dbReference type="RefSeq" id="WP_193902216.1">
    <property type="nucleotide sequence ID" value="NZ_CP063450.1"/>
</dbReference>
<protein>
    <submittedName>
        <fullName evidence="2">Major capsid protein</fullName>
    </submittedName>
</protein>
<dbReference type="Proteomes" id="UP000593818">
    <property type="component" value="Chromosome"/>
</dbReference>
<evidence type="ECO:0000313" key="2">
    <source>
        <dbReference type="EMBL" id="QOV97165.1"/>
    </source>
</evidence>
<dbReference type="NCBIfam" id="NF033847">
    <property type="entry name" value="MCP_Sipho"/>
    <property type="match status" value="1"/>
</dbReference>
<sequence length="579" mass="62645">MDPFELPEEMPTDLAGLAELRAQAEASFNELRDIVNSGEDLTDEQLDQLRSLAQSITAIDTATQDIEQAENDRRAEAADLISQVTGNSGDGDDEGEGDDADSDEDDDTEGDEDVSQDDVDAVVTEAEQAAADAAETVAASGRRRTNFSRAADGRKKKLPAAKKKSDIGWRMDSNVFGFKPGRVGFADLAEAVESVRPGQRVRGASTVRGGFSGHTLGRLDRDMPMVETSQELVAAIKEATDERNLPNGSLTAAGGWCAPSEQLYDFCEVPQATDLVSLPEIAIKRGGIRWPVEPDLSEIFNSFQFFFTEPQLEAVDAEGNPTAIKQCVEIPCPDEFEELRLNAVGYCVEAGILQNQGWPELIEWFMRSLTQEHFRALSRRTVTDMVAGSTAVTIPVDAQIAAGSSVLNSLALMATNLRLDRGLGRTATIEGVAPSWLHEVIRADLANQAGTDSKAVTDAQITSWLTARNIALQFVGDWQTRGTGQPGNLQTVVYPGTVNVLLYPAGTWFRSLSNVIELGVMYPKEQLQVNRYTRFFTEDAIAVGKRCNQSLNVTIPICPSGAIGARQTIACNTPAPVTP</sequence>
<evidence type="ECO:0000256" key="1">
    <source>
        <dbReference type="SAM" id="MobiDB-lite"/>
    </source>
</evidence>
<feature type="region of interest" description="Disordered" evidence="1">
    <location>
        <begin position="134"/>
        <end position="161"/>
    </location>
</feature>
<name>A0A7M2XHI9_9NOCA</name>
<dbReference type="EMBL" id="CP063450">
    <property type="protein sequence ID" value="QOV97165.1"/>
    <property type="molecule type" value="Genomic_DNA"/>
</dbReference>
<dbReference type="InterPro" id="IPR047790">
    <property type="entry name" value="MCP_Sipho"/>
</dbReference>
<dbReference type="AlphaFoldDB" id="A0A7M2XHI9"/>
<accession>A0A7M2XHI9</accession>
<proteinExistence type="predicted"/>
<organism evidence="2 3">
    <name type="scientific">Rhodococcus pyridinivorans</name>
    <dbReference type="NCBI Taxonomy" id="103816"/>
    <lineage>
        <taxon>Bacteria</taxon>
        <taxon>Bacillati</taxon>
        <taxon>Actinomycetota</taxon>
        <taxon>Actinomycetes</taxon>
        <taxon>Mycobacteriales</taxon>
        <taxon>Nocardiaceae</taxon>
        <taxon>Rhodococcus</taxon>
    </lineage>
</organism>